<evidence type="ECO:0000313" key="5">
    <source>
        <dbReference type="EMBL" id="MCX5616224.1"/>
    </source>
</evidence>
<evidence type="ECO:0000259" key="3">
    <source>
        <dbReference type="Pfam" id="PF02481"/>
    </source>
</evidence>
<reference evidence="5" key="1">
    <citation type="submission" date="2022-07" db="EMBL/GenBank/DDBJ databases">
        <title>Bombella genomes.</title>
        <authorList>
            <person name="Harer L."/>
            <person name="Styblova S."/>
            <person name="Ehrmann M."/>
        </authorList>
    </citation>
    <scope>NUCLEOTIDE SEQUENCE</scope>
    <source>
        <strain evidence="5">TMW 2.2559</strain>
    </source>
</reference>
<dbReference type="PANTHER" id="PTHR43022">
    <property type="entry name" value="PROTEIN SMF"/>
    <property type="match status" value="1"/>
</dbReference>
<dbReference type="PANTHER" id="PTHR43022:SF1">
    <property type="entry name" value="PROTEIN SMF"/>
    <property type="match status" value="1"/>
</dbReference>
<gene>
    <name evidence="5" type="primary">dprA</name>
    <name evidence="5" type="ORF">NQF87_04445</name>
</gene>
<proteinExistence type="inferred from homology"/>
<sequence length="412" mass="43504">MSGRNESAPLPEAGLTTTERLARLRLARTKGIGTATFSRLMGLYGTAEQAIAALPARARLSDRPAPAVPSISQLEDEISWLERRGASHLLRSDAAYPQLLAALPNAPVLLFAQGNTDLLSTPSLAIVGARNASGPAQKLTEDFAAGLAEAGLTIISGLARGIDGAAHRGALPSGRTIAALPGGLDITYPPEHARLQADIGRQGCLITEYPPGMPANSRHFPHRNHLIAGLARGCLLVEAARRSGTLITARLAVTFQRLLFAIPGFPGDPRSSGGNDLLKQNRAILVERFQDILTALKDIPPPDRALAPWGRPPSRQPSLFTHMTDTPAPRTAEHAASTPAMPPAPMPPETGENTHGPDEKNILSLLAHTPSTVDEIASRCQLSISEVAAILIELEINGAVQRHGDGQITLPS</sequence>
<dbReference type="SUPFAM" id="SSF102405">
    <property type="entry name" value="MCP/YpsA-like"/>
    <property type="match status" value="1"/>
</dbReference>
<dbReference type="Pfam" id="PF02481">
    <property type="entry name" value="DNA_processg_A"/>
    <property type="match status" value="1"/>
</dbReference>
<comment type="similarity">
    <text evidence="1">Belongs to the DprA/Smf family.</text>
</comment>
<feature type="domain" description="Smf/DprA SLOG" evidence="3">
    <location>
        <begin position="89"/>
        <end position="296"/>
    </location>
</feature>
<dbReference type="Gene3D" id="3.40.50.450">
    <property type="match status" value="1"/>
</dbReference>
<dbReference type="Gene3D" id="1.10.10.10">
    <property type="entry name" value="Winged helix-like DNA-binding domain superfamily/Winged helix DNA-binding domain"/>
    <property type="match status" value="1"/>
</dbReference>
<dbReference type="Pfam" id="PF21102">
    <property type="entry name" value="DprA_N"/>
    <property type="match status" value="1"/>
</dbReference>
<evidence type="ECO:0000256" key="1">
    <source>
        <dbReference type="ARBA" id="ARBA00006525"/>
    </source>
</evidence>
<evidence type="ECO:0000313" key="6">
    <source>
        <dbReference type="Proteomes" id="UP001165633"/>
    </source>
</evidence>
<dbReference type="InterPro" id="IPR057666">
    <property type="entry name" value="DrpA_SLOG"/>
</dbReference>
<dbReference type="Pfam" id="PF17782">
    <property type="entry name" value="WHD_DprA"/>
    <property type="match status" value="1"/>
</dbReference>
<dbReference type="InterPro" id="IPR003488">
    <property type="entry name" value="DprA"/>
</dbReference>
<keyword evidence="6" id="KW-1185">Reference proteome</keyword>
<dbReference type="RefSeq" id="WP_266127217.1">
    <property type="nucleotide sequence ID" value="NZ_JANIDV010000002.1"/>
</dbReference>
<dbReference type="InterPro" id="IPR041614">
    <property type="entry name" value="DprA_WH"/>
</dbReference>
<dbReference type="NCBIfam" id="TIGR00732">
    <property type="entry name" value="dprA"/>
    <property type="match status" value="1"/>
</dbReference>
<dbReference type="Proteomes" id="UP001165633">
    <property type="component" value="Unassembled WGS sequence"/>
</dbReference>
<accession>A0ABT3WAV8</accession>
<protein>
    <submittedName>
        <fullName evidence="5">DNA-processing protein DprA</fullName>
    </submittedName>
</protein>
<feature type="region of interest" description="Disordered" evidence="2">
    <location>
        <begin position="302"/>
        <end position="359"/>
    </location>
</feature>
<name>A0ABT3WAV8_9PROT</name>
<dbReference type="InterPro" id="IPR036388">
    <property type="entry name" value="WH-like_DNA-bd_sf"/>
</dbReference>
<dbReference type="EMBL" id="JANIDV010000002">
    <property type="protein sequence ID" value="MCX5616224.1"/>
    <property type="molecule type" value="Genomic_DNA"/>
</dbReference>
<evidence type="ECO:0000256" key="2">
    <source>
        <dbReference type="SAM" id="MobiDB-lite"/>
    </source>
</evidence>
<evidence type="ECO:0000259" key="4">
    <source>
        <dbReference type="Pfam" id="PF17782"/>
    </source>
</evidence>
<organism evidence="5 6">
    <name type="scientific">Bombella dulcis</name>
    <dbReference type="NCBI Taxonomy" id="2967339"/>
    <lineage>
        <taxon>Bacteria</taxon>
        <taxon>Pseudomonadati</taxon>
        <taxon>Pseudomonadota</taxon>
        <taxon>Alphaproteobacteria</taxon>
        <taxon>Acetobacterales</taxon>
        <taxon>Acetobacteraceae</taxon>
        <taxon>Bombella</taxon>
    </lineage>
</organism>
<feature type="domain" description="DprA winged helix" evidence="4">
    <location>
        <begin position="347"/>
        <end position="406"/>
    </location>
</feature>
<comment type="caution">
    <text evidence="5">The sequence shown here is derived from an EMBL/GenBank/DDBJ whole genome shotgun (WGS) entry which is preliminary data.</text>
</comment>